<feature type="transmembrane region" description="Helical" evidence="9">
    <location>
        <begin position="423"/>
        <end position="440"/>
    </location>
</feature>
<comment type="catalytic activity">
    <reaction evidence="7">
        <text>myo-inositol(out) + H(+)(out) = myo-inositol(in) + H(+)(in)</text>
        <dbReference type="Rhea" id="RHEA:60364"/>
        <dbReference type="ChEBI" id="CHEBI:15378"/>
        <dbReference type="ChEBI" id="CHEBI:17268"/>
    </reaction>
</comment>
<evidence type="ECO:0000256" key="2">
    <source>
        <dbReference type="ARBA" id="ARBA00010992"/>
    </source>
</evidence>
<feature type="transmembrane region" description="Helical" evidence="9">
    <location>
        <begin position="352"/>
        <end position="375"/>
    </location>
</feature>
<dbReference type="InterPro" id="IPR050360">
    <property type="entry name" value="MFS_Sugar_Transporters"/>
</dbReference>
<dbReference type="PROSITE" id="PS50850">
    <property type="entry name" value="MFS"/>
    <property type="match status" value="1"/>
</dbReference>
<evidence type="ECO:0000259" key="10">
    <source>
        <dbReference type="PROSITE" id="PS50850"/>
    </source>
</evidence>
<evidence type="ECO:0000256" key="4">
    <source>
        <dbReference type="ARBA" id="ARBA00022692"/>
    </source>
</evidence>
<dbReference type="Pfam" id="PF00083">
    <property type="entry name" value="Sugar_tr"/>
    <property type="match status" value="1"/>
</dbReference>
<evidence type="ECO:0000256" key="3">
    <source>
        <dbReference type="ARBA" id="ARBA00022448"/>
    </source>
</evidence>
<feature type="transmembrane region" description="Helical" evidence="9">
    <location>
        <begin position="105"/>
        <end position="123"/>
    </location>
</feature>
<keyword evidence="3 8" id="KW-0813">Transport</keyword>
<evidence type="ECO:0000256" key="5">
    <source>
        <dbReference type="ARBA" id="ARBA00022989"/>
    </source>
</evidence>
<accession>A0A5C3Q8T4</accession>
<keyword evidence="6 9" id="KW-0472">Membrane</keyword>
<dbReference type="PANTHER" id="PTHR48022">
    <property type="entry name" value="PLASTIDIC GLUCOSE TRANSPORTER 4"/>
    <property type="match status" value="1"/>
</dbReference>
<evidence type="ECO:0000313" key="11">
    <source>
        <dbReference type="EMBL" id="TFK98181.1"/>
    </source>
</evidence>
<dbReference type="Proteomes" id="UP000305067">
    <property type="component" value="Unassembled WGS sequence"/>
</dbReference>
<feature type="transmembrane region" description="Helical" evidence="9">
    <location>
        <begin position="288"/>
        <end position="308"/>
    </location>
</feature>
<sequence>MAPNVANLSSGSARINELIDPSKKWYNNRRLIVLNAWIFLLLITSSTNGYDGSMMNGLQTLPQWKQAFNDPNGAQLGLLNAIQNIGTFAALPFSPYATDIFGRRAAIFLGSSLMIVGAALQTASQNVGMFIGARFLLGFGLTFAANAAPLLVAELSYPTYRGQLTSMYNSMWFSGAIIAAWSTFGTFKIDSSWSWRIPSLLQAVPSVLQFGLIFWCPESPRWLVSKGRQAEALKTLAYYHADGNEEDPLVQFEFEEIRAAIDFDKTSAASAGWLSLIKTPGNRKRMRLIAAIAFFSQWSGNGLISYYLTKVLDQIGITDPTTQLLINGLLQIWNLFWALLASVLVERIGRRILFITSAAGMLVFYVLQTVGLGVYDTQGKEPAAHATIAFIFLFNAFYDIAFTPLIVSYSVEILPFQIRAKGMTIFSLVISLTLIFNQYVNPIALKNIRWKYYIVYDCWLLVELIFVCKYIVETKGKTLEETAALFDGEEVTDKLALAGARAVHAHEHKEEHLDSEKASQ</sequence>
<keyword evidence="5 9" id="KW-1133">Transmembrane helix</keyword>
<dbReference type="PANTHER" id="PTHR48022:SF64">
    <property type="entry name" value="MAJOR FACILITATOR SUPERFAMILY (MFS) PROFILE DOMAIN-CONTAINING PROTEIN"/>
    <property type="match status" value="1"/>
</dbReference>
<evidence type="ECO:0000313" key="12">
    <source>
        <dbReference type="Proteomes" id="UP000305067"/>
    </source>
</evidence>
<proteinExistence type="inferred from homology"/>
<feature type="transmembrane region" description="Helical" evidence="9">
    <location>
        <begin position="328"/>
        <end position="345"/>
    </location>
</feature>
<dbReference type="GO" id="GO:0016020">
    <property type="term" value="C:membrane"/>
    <property type="evidence" value="ECO:0007669"/>
    <property type="project" value="UniProtKB-SubCell"/>
</dbReference>
<dbReference type="InterPro" id="IPR005828">
    <property type="entry name" value="MFS_sugar_transport-like"/>
</dbReference>
<dbReference type="EMBL" id="ML178841">
    <property type="protein sequence ID" value="TFK98181.1"/>
    <property type="molecule type" value="Genomic_DNA"/>
</dbReference>
<dbReference type="SUPFAM" id="SSF103473">
    <property type="entry name" value="MFS general substrate transporter"/>
    <property type="match status" value="1"/>
</dbReference>
<dbReference type="Gene3D" id="1.20.1250.20">
    <property type="entry name" value="MFS general substrate transporter like domains"/>
    <property type="match status" value="1"/>
</dbReference>
<feature type="transmembrane region" description="Helical" evidence="9">
    <location>
        <begin position="31"/>
        <end position="50"/>
    </location>
</feature>
<reference evidence="11 12" key="1">
    <citation type="journal article" date="2019" name="Nat. Ecol. Evol.">
        <title>Megaphylogeny resolves global patterns of mushroom evolution.</title>
        <authorList>
            <person name="Varga T."/>
            <person name="Krizsan K."/>
            <person name="Foldi C."/>
            <person name="Dima B."/>
            <person name="Sanchez-Garcia M."/>
            <person name="Sanchez-Ramirez S."/>
            <person name="Szollosi G.J."/>
            <person name="Szarkandi J.G."/>
            <person name="Papp V."/>
            <person name="Albert L."/>
            <person name="Andreopoulos W."/>
            <person name="Angelini C."/>
            <person name="Antonin V."/>
            <person name="Barry K.W."/>
            <person name="Bougher N.L."/>
            <person name="Buchanan P."/>
            <person name="Buyck B."/>
            <person name="Bense V."/>
            <person name="Catcheside P."/>
            <person name="Chovatia M."/>
            <person name="Cooper J."/>
            <person name="Damon W."/>
            <person name="Desjardin D."/>
            <person name="Finy P."/>
            <person name="Geml J."/>
            <person name="Haridas S."/>
            <person name="Hughes K."/>
            <person name="Justo A."/>
            <person name="Karasinski D."/>
            <person name="Kautmanova I."/>
            <person name="Kiss B."/>
            <person name="Kocsube S."/>
            <person name="Kotiranta H."/>
            <person name="LaButti K.M."/>
            <person name="Lechner B.E."/>
            <person name="Liimatainen K."/>
            <person name="Lipzen A."/>
            <person name="Lukacs Z."/>
            <person name="Mihaltcheva S."/>
            <person name="Morgado L.N."/>
            <person name="Niskanen T."/>
            <person name="Noordeloos M.E."/>
            <person name="Ohm R.A."/>
            <person name="Ortiz-Santana B."/>
            <person name="Ovrebo C."/>
            <person name="Racz N."/>
            <person name="Riley R."/>
            <person name="Savchenko A."/>
            <person name="Shiryaev A."/>
            <person name="Soop K."/>
            <person name="Spirin V."/>
            <person name="Szebenyi C."/>
            <person name="Tomsovsky M."/>
            <person name="Tulloss R.E."/>
            <person name="Uehling J."/>
            <person name="Grigoriev I.V."/>
            <person name="Vagvolgyi C."/>
            <person name="Papp T."/>
            <person name="Martin F.M."/>
            <person name="Miettinen O."/>
            <person name="Hibbett D.S."/>
            <person name="Nagy L.G."/>
        </authorList>
    </citation>
    <scope>NUCLEOTIDE SEQUENCE [LARGE SCALE GENOMIC DNA]</scope>
    <source>
        <strain evidence="11 12">CBS 309.79</strain>
    </source>
</reference>
<protein>
    <submittedName>
        <fullName evidence="11">Hexose transporter</fullName>
    </submittedName>
</protein>
<comment type="subcellular location">
    <subcellularLocation>
        <location evidence="1">Membrane</location>
        <topology evidence="1">Multi-pass membrane protein</topology>
    </subcellularLocation>
</comment>
<evidence type="ECO:0000256" key="1">
    <source>
        <dbReference type="ARBA" id="ARBA00004141"/>
    </source>
</evidence>
<evidence type="ECO:0000256" key="9">
    <source>
        <dbReference type="SAM" id="Phobius"/>
    </source>
</evidence>
<organism evidence="11 12">
    <name type="scientific">Pterulicium gracile</name>
    <dbReference type="NCBI Taxonomy" id="1884261"/>
    <lineage>
        <taxon>Eukaryota</taxon>
        <taxon>Fungi</taxon>
        <taxon>Dikarya</taxon>
        <taxon>Basidiomycota</taxon>
        <taxon>Agaricomycotina</taxon>
        <taxon>Agaricomycetes</taxon>
        <taxon>Agaricomycetidae</taxon>
        <taxon>Agaricales</taxon>
        <taxon>Pleurotineae</taxon>
        <taxon>Pterulaceae</taxon>
        <taxon>Pterulicium</taxon>
    </lineage>
</organism>
<feature type="transmembrane region" description="Helical" evidence="9">
    <location>
        <begin position="452"/>
        <end position="472"/>
    </location>
</feature>
<evidence type="ECO:0000256" key="7">
    <source>
        <dbReference type="ARBA" id="ARBA00049119"/>
    </source>
</evidence>
<dbReference type="InterPro" id="IPR003663">
    <property type="entry name" value="Sugar/inositol_transpt"/>
</dbReference>
<name>A0A5C3Q8T4_9AGAR</name>
<feature type="transmembrane region" description="Helical" evidence="9">
    <location>
        <begin position="135"/>
        <end position="155"/>
    </location>
</feature>
<evidence type="ECO:0000256" key="8">
    <source>
        <dbReference type="RuleBase" id="RU003346"/>
    </source>
</evidence>
<keyword evidence="4 9" id="KW-0812">Transmembrane</keyword>
<dbReference type="InterPro" id="IPR020846">
    <property type="entry name" value="MFS_dom"/>
</dbReference>
<dbReference type="InterPro" id="IPR036259">
    <property type="entry name" value="MFS_trans_sf"/>
</dbReference>
<dbReference type="STRING" id="1884261.A0A5C3Q8T4"/>
<feature type="domain" description="Major facilitator superfamily (MFS) profile" evidence="10">
    <location>
        <begin position="37"/>
        <end position="475"/>
    </location>
</feature>
<feature type="transmembrane region" description="Helical" evidence="9">
    <location>
        <begin position="387"/>
        <end position="411"/>
    </location>
</feature>
<dbReference type="AlphaFoldDB" id="A0A5C3Q8T4"/>
<dbReference type="InterPro" id="IPR005829">
    <property type="entry name" value="Sugar_transporter_CS"/>
</dbReference>
<evidence type="ECO:0000256" key="6">
    <source>
        <dbReference type="ARBA" id="ARBA00023136"/>
    </source>
</evidence>
<dbReference type="PROSITE" id="PS00216">
    <property type="entry name" value="SUGAR_TRANSPORT_1"/>
    <property type="match status" value="1"/>
</dbReference>
<dbReference type="NCBIfam" id="TIGR00879">
    <property type="entry name" value="SP"/>
    <property type="match status" value="1"/>
</dbReference>
<feature type="transmembrane region" description="Helical" evidence="9">
    <location>
        <begin position="167"/>
        <end position="187"/>
    </location>
</feature>
<dbReference type="OrthoDB" id="6133115at2759"/>
<keyword evidence="12" id="KW-1185">Reference proteome</keyword>
<gene>
    <name evidence="11" type="ORF">BDV98DRAFT_213408</name>
</gene>
<dbReference type="GO" id="GO:0005351">
    <property type="term" value="F:carbohydrate:proton symporter activity"/>
    <property type="evidence" value="ECO:0007669"/>
    <property type="project" value="TreeGrafter"/>
</dbReference>
<dbReference type="FunFam" id="1.20.1250.20:FF:000117">
    <property type="entry name" value="MFS hexose transporter"/>
    <property type="match status" value="1"/>
</dbReference>
<comment type="similarity">
    <text evidence="2 8">Belongs to the major facilitator superfamily. Sugar transporter (TC 2.A.1.1) family.</text>
</comment>